<dbReference type="InterPro" id="IPR010390">
    <property type="entry name" value="ABC-2_transporter-like"/>
</dbReference>
<feature type="transmembrane region" description="Helical" evidence="1">
    <location>
        <begin position="147"/>
        <end position="174"/>
    </location>
</feature>
<protein>
    <submittedName>
        <fullName evidence="2">ABC-2 type transport system permease protein</fullName>
    </submittedName>
</protein>
<feature type="transmembrane region" description="Helical" evidence="1">
    <location>
        <begin position="233"/>
        <end position="253"/>
    </location>
</feature>
<dbReference type="EMBL" id="SAUN01000001">
    <property type="protein sequence ID" value="RVX47447.1"/>
    <property type="molecule type" value="Genomic_DNA"/>
</dbReference>
<comment type="caution">
    <text evidence="2">The sequence shown here is derived from an EMBL/GenBank/DDBJ whole genome shotgun (WGS) entry which is preliminary data.</text>
</comment>
<proteinExistence type="predicted"/>
<keyword evidence="1" id="KW-1133">Transmembrane helix</keyword>
<evidence type="ECO:0000313" key="2">
    <source>
        <dbReference type="EMBL" id="RVX47447.1"/>
    </source>
</evidence>
<name>A0A438MNM4_9ACTN</name>
<dbReference type="Pfam" id="PF06182">
    <property type="entry name" value="ABC2_membrane_6"/>
    <property type="match status" value="1"/>
</dbReference>
<sequence length="265" mass="29216">MAEVLRTLRLYVLLQRASARGAMQYRLNTVIGIISGAIWQGTGFAFIWVVMHTFPSLAGWGLAEIAFLYGLRLTAHALAMIPLISVNDIQWVVRNGEFDRFLLRPLNPLVQVMGNRMGISQFGDLLVGVTLLTVAGQSAHVQWNAGVIAFCFVAVVGGALIEAAFFLALCSLSLRMIDTFALRVFVDDVFSKFGSYPMKIFGGVVEWLLTFVLPVAFVAYVPASVVLDKLDNPWALATPLLGVVLIALAYLIWRRQLDHYQSVGH</sequence>
<feature type="transmembrane region" description="Helical" evidence="1">
    <location>
        <begin position="30"/>
        <end position="51"/>
    </location>
</feature>
<organism evidence="2 3">
    <name type="scientific">Nonomuraea polychroma</name>
    <dbReference type="NCBI Taxonomy" id="46176"/>
    <lineage>
        <taxon>Bacteria</taxon>
        <taxon>Bacillati</taxon>
        <taxon>Actinomycetota</taxon>
        <taxon>Actinomycetes</taxon>
        <taxon>Streptosporangiales</taxon>
        <taxon>Streptosporangiaceae</taxon>
        <taxon>Nonomuraea</taxon>
    </lineage>
</organism>
<accession>A0A438MNM4</accession>
<keyword evidence="1" id="KW-0472">Membrane</keyword>
<keyword evidence="3" id="KW-1185">Reference proteome</keyword>
<evidence type="ECO:0000313" key="3">
    <source>
        <dbReference type="Proteomes" id="UP000284824"/>
    </source>
</evidence>
<gene>
    <name evidence="2" type="ORF">EDD27_10382</name>
</gene>
<evidence type="ECO:0000256" key="1">
    <source>
        <dbReference type="SAM" id="Phobius"/>
    </source>
</evidence>
<feature type="transmembrane region" description="Helical" evidence="1">
    <location>
        <begin position="122"/>
        <end position="141"/>
    </location>
</feature>
<dbReference type="RefSeq" id="WP_206642021.1">
    <property type="nucleotide sequence ID" value="NZ_SAUN01000001.1"/>
</dbReference>
<dbReference type="PANTHER" id="PTHR36833">
    <property type="entry name" value="SLR0610 PROTEIN-RELATED"/>
    <property type="match status" value="1"/>
</dbReference>
<dbReference type="AlphaFoldDB" id="A0A438MNM4"/>
<feature type="transmembrane region" description="Helical" evidence="1">
    <location>
        <begin position="200"/>
        <end position="221"/>
    </location>
</feature>
<dbReference type="PANTHER" id="PTHR36833:SF1">
    <property type="entry name" value="INTEGRAL MEMBRANE TRANSPORT PROTEIN"/>
    <property type="match status" value="1"/>
</dbReference>
<dbReference type="Proteomes" id="UP000284824">
    <property type="component" value="Unassembled WGS sequence"/>
</dbReference>
<keyword evidence="1" id="KW-0812">Transmembrane</keyword>
<reference evidence="2 3" key="1">
    <citation type="submission" date="2019-01" db="EMBL/GenBank/DDBJ databases">
        <title>Sequencing the genomes of 1000 actinobacteria strains.</title>
        <authorList>
            <person name="Klenk H.-P."/>
        </authorList>
    </citation>
    <scope>NUCLEOTIDE SEQUENCE [LARGE SCALE GENOMIC DNA]</scope>
    <source>
        <strain evidence="2 3">DSM 43925</strain>
    </source>
</reference>